<evidence type="ECO:0000256" key="8">
    <source>
        <dbReference type="SAM" id="SignalP"/>
    </source>
</evidence>
<gene>
    <name evidence="10" type="primary">100636070</name>
</gene>
<comment type="cofactor">
    <cofactor evidence="1">
        <name>Ca(2+)</name>
        <dbReference type="ChEBI" id="CHEBI:29108"/>
    </cofactor>
</comment>
<dbReference type="InParanoid" id="A0A1X7V3F8"/>
<evidence type="ECO:0000313" key="10">
    <source>
        <dbReference type="EnsemblMetazoa" id="Aqu2.1.34334_001"/>
    </source>
</evidence>
<dbReference type="STRING" id="400682.A0A1X7V3F8"/>
<dbReference type="AlphaFoldDB" id="A0A1X7V3F8"/>
<dbReference type="GO" id="GO:0046872">
    <property type="term" value="F:metal ion binding"/>
    <property type="evidence" value="ECO:0007669"/>
    <property type="project" value="UniProtKB-KW"/>
</dbReference>
<keyword evidence="4 8" id="KW-0732">Signal</keyword>
<dbReference type="InterPro" id="IPR000917">
    <property type="entry name" value="Sulfatase_N"/>
</dbReference>
<evidence type="ECO:0000256" key="1">
    <source>
        <dbReference type="ARBA" id="ARBA00001913"/>
    </source>
</evidence>
<dbReference type="SUPFAM" id="SSF53649">
    <property type="entry name" value="Alkaline phosphatase-like"/>
    <property type="match status" value="1"/>
</dbReference>
<proteinExistence type="inferred from homology"/>
<dbReference type="InterPro" id="IPR035874">
    <property type="entry name" value="IDS"/>
</dbReference>
<dbReference type="EnsemblMetazoa" id="XM_003385816.2">
    <property type="protein sequence ID" value="XP_003385864.1"/>
    <property type="gene ID" value="LOC100636070"/>
</dbReference>
<dbReference type="KEGG" id="aqu:100636070"/>
<keyword evidence="3" id="KW-0479">Metal-binding</keyword>
<evidence type="ECO:0000256" key="5">
    <source>
        <dbReference type="ARBA" id="ARBA00022801"/>
    </source>
</evidence>
<evidence type="ECO:0000256" key="7">
    <source>
        <dbReference type="SAM" id="MobiDB-lite"/>
    </source>
</evidence>
<dbReference type="InterPro" id="IPR017850">
    <property type="entry name" value="Alkaline_phosphatase_core_sf"/>
</dbReference>
<dbReference type="OMA" id="NYEIDAH"/>
<dbReference type="CDD" id="cd16030">
    <property type="entry name" value="iduronate-2-sulfatase"/>
    <property type="match status" value="1"/>
</dbReference>
<feature type="region of interest" description="Disordered" evidence="7">
    <location>
        <begin position="534"/>
        <end position="558"/>
    </location>
</feature>
<dbReference type="PANTHER" id="PTHR45953">
    <property type="entry name" value="IDURONATE 2-SULFATASE"/>
    <property type="match status" value="1"/>
</dbReference>
<dbReference type="GO" id="GO:0005737">
    <property type="term" value="C:cytoplasm"/>
    <property type="evidence" value="ECO:0007669"/>
    <property type="project" value="TreeGrafter"/>
</dbReference>
<keyword evidence="5" id="KW-0378">Hydrolase</keyword>
<feature type="region of interest" description="Disordered" evidence="7">
    <location>
        <begin position="436"/>
        <end position="455"/>
    </location>
</feature>
<dbReference type="Pfam" id="PF00884">
    <property type="entry name" value="Sulfatase"/>
    <property type="match status" value="1"/>
</dbReference>
<sequence length="584" mass="64809">MALVFVNFLSLLLLLLGGSRAQGDKKNVLFIAVDDLRPELGAYGADYVSTPNIDSLASKSILFERAYCQVAVCSPSRASLLTGRRPDTNHVWRISDNEYWRTTNNATNATTIPQYFKENGYISIGMGKIFHPGAPGGNNDELYSWSLPYFEPNIPRTRFSEAQGAAWYSFSNAQDNFFDDGRISRNAINLLEQLKQNRSNGDSRPFFMAVGFKKPHLPFYCPSQYYDLYPEADEIALPNNPDPPQGMPQIAWTVWREMRNYYSDTNPVTMGSCTRVAGVSLNNANCQLTANETREARRGYYACTSYVDAQVGKIMSALDLQGFANDTIVVLWGDHGFHLGELGMWSKNTNFEDATRVPFILRVPGVTDNGMKTSALVELIDLFPSLTELAGIDVPPLCTSNSPKSIACVEGSSVAPLLKNPSMEWKKGAFSQYPRPTSGLPTISGRPEFDDNENGESVMGYSVRVNDYRFTEWYRFNRTTSTPNFTDIWGTELYNHTNPTVFFDDENINLASRPNMADKVQELRAILQAGWRGALPNGTTDTTPTPSATPIPSVAPTGESSSARANLPILSIVALFLLIFAIIF</sequence>
<evidence type="ECO:0000256" key="4">
    <source>
        <dbReference type="ARBA" id="ARBA00022729"/>
    </source>
</evidence>
<feature type="compositionally biased region" description="Low complexity" evidence="7">
    <location>
        <begin position="539"/>
        <end position="557"/>
    </location>
</feature>
<dbReference type="Proteomes" id="UP000007879">
    <property type="component" value="Unassembled WGS sequence"/>
</dbReference>
<keyword evidence="11" id="KW-1185">Reference proteome</keyword>
<dbReference type="eggNOG" id="KOG3867">
    <property type="taxonomic scope" value="Eukaryota"/>
</dbReference>
<evidence type="ECO:0000256" key="6">
    <source>
        <dbReference type="ARBA" id="ARBA00022837"/>
    </source>
</evidence>
<dbReference type="InterPro" id="IPR024607">
    <property type="entry name" value="Sulfatase_CS"/>
</dbReference>
<name>A0A1X7V3F8_AMPQE</name>
<organism evidence="10">
    <name type="scientific">Amphimedon queenslandica</name>
    <name type="common">Sponge</name>
    <dbReference type="NCBI Taxonomy" id="400682"/>
    <lineage>
        <taxon>Eukaryota</taxon>
        <taxon>Metazoa</taxon>
        <taxon>Porifera</taxon>
        <taxon>Demospongiae</taxon>
        <taxon>Heteroscleromorpha</taxon>
        <taxon>Haplosclerida</taxon>
        <taxon>Niphatidae</taxon>
        <taxon>Amphimedon</taxon>
    </lineage>
</organism>
<feature type="domain" description="Sulfatase N-terminal" evidence="9">
    <location>
        <begin position="26"/>
        <end position="392"/>
    </location>
</feature>
<dbReference type="PROSITE" id="PS00523">
    <property type="entry name" value="SULFATASE_1"/>
    <property type="match status" value="1"/>
</dbReference>
<keyword evidence="6" id="KW-0106">Calcium</keyword>
<dbReference type="OrthoDB" id="96314at2759"/>
<dbReference type="GO" id="GO:0004423">
    <property type="term" value="F:iduronate-2-sulfatase activity"/>
    <property type="evidence" value="ECO:0007669"/>
    <property type="project" value="InterPro"/>
</dbReference>
<protein>
    <recommendedName>
        <fullName evidence="9">Sulfatase N-terminal domain-containing protein</fullName>
    </recommendedName>
</protein>
<evidence type="ECO:0000256" key="3">
    <source>
        <dbReference type="ARBA" id="ARBA00022723"/>
    </source>
</evidence>
<feature type="chain" id="PRO_5010868939" description="Sulfatase N-terminal domain-containing protein" evidence="8">
    <location>
        <begin position="22"/>
        <end position="584"/>
    </location>
</feature>
<dbReference type="PANTHER" id="PTHR45953:SF1">
    <property type="entry name" value="IDURONATE 2-SULFATASE"/>
    <property type="match status" value="1"/>
</dbReference>
<dbReference type="EnsemblMetazoa" id="Aqu2.1.34334_001">
    <property type="protein sequence ID" value="Aqu2.1.34334_001"/>
    <property type="gene ID" value="Aqu2.1.34334"/>
</dbReference>
<dbReference type="Gene3D" id="3.40.720.10">
    <property type="entry name" value="Alkaline Phosphatase, subunit A"/>
    <property type="match status" value="1"/>
</dbReference>
<comment type="similarity">
    <text evidence="2">Belongs to the sulfatase family.</text>
</comment>
<feature type="signal peptide" evidence="8">
    <location>
        <begin position="1"/>
        <end position="21"/>
    </location>
</feature>
<reference evidence="11" key="1">
    <citation type="journal article" date="2010" name="Nature">
        <title>The Amphimedon queenslandica genome and the evolution of animal complexity.</title>
        <authorList>
            <person name="Srivastava M."/>
            <person name="Simakov O."/>
            <person name="Chapman J."/>
            <person name="Fahey B."/>
            <person name="Gauthier M.E."/>
            <person name="Mitros T."/>
            <person name="Richards G.S."/>
            <person name="Conaco C."/>
            <person name="Dacre M."/>
            <person name="Hellsten U."/>
            <person name="Larroux C."/>
            <person name="Putnam N.H."/>
            <person name="Stanke M."/>
            <person name="Adamska M."/>
            <person name="Darling A."/>
            <person name="Degnan S.M."/>
            <person name="Oakley T.H."/>
            <person name="Plachetzki D.C."/>
            <person name="Zhai Y."/>
            <person name="Adamski M."/>
            <person name="Calcino A."/>
            <person name="Cummins S.F."/>
            <person name="Goodstein D.M."/>
            <person name="Harris C."/>
            <person name="Jackson D.J."/>
            <person name="Leys S.P."/>
            <person name="Shu S."/>
            <person name="Woodcroft B.J."/>
            <person name="Vervoort M."/>
            <person name="Kosik K.S."/>
            <person name="Manning G."/>
            <person name="Degnan B.M."/>
            <person name="Rokhsar D.S."/>
        </authorList>
    </citation>
    <scope>NUCLEOTIDE SEQUENCE [LARGE SCALE GENOMIC DNA]</scope>
</reference>
<evidence type="ECO:0000259" key="9">
    <source>
        <dbReference type="Pfam" id="PF00884"/>
    </source>
</evidence>
<evidence type="ECO:0000313" key="11">
    <source>
        <dbReference type="Proteomes" id="UP000007879"/>
    </source>
</evidence>
<reference evidence="10" key="2">
    <citation type="submission" date="2017-05" db="UniProtKB">
        <authorList>
            <consortium name="EnsemblMetazoa"/>
        </authorList>
    </citation>
    <scope>IDENTIFICATION</scope>
</reference>
<accession>A0A1X7V3F8</accession>
<evidence type="ECO:0000256" key="2">
    <source>
        <dbReference type="ARBA" id="ARBA00008779"/>
    </source>
</evidence>